<dbReference type="AlphaFoldDB" id="A0A133KUX6"/>
<dbReference type="Proteomes" id="UP000070092">
    <property type="component" value="Unassembled WGS sequence"/>
</dbReference>
<feature type="compositionally biased region" description="Low complexity" evidence="1">
    <location>
        <begin position="244"/>
        <end position="255"/>
    </location>
</feature>
<evidence type="ECO:0008006" key="4">
    <source>
        <dbReference type="Google" id="ProtNLM"/>
    </source>
</evidence>
<organism evidence="2 3">
    <name type="scientific">Bifidobacterium bifidum</name>
    <dbReference type="NCBI Taxonomy" id="1681"/>
    <lineage>
        <taxon>Bacteria</taxon>
        <taxon>Bacillati</taxon>
        <taxon>Actinomycetota</taxon>
        <taxon>Actinomycetes</taxon>
        <taxon>Bifidobacteriales</taxon>
        <taxon>Bifidobacteriaceae</taxon>
        <taxon>Bifidobacterium</taxon>
    </lineage>
</organism>
<name>A0A133KUX6_BIFBI</name>
<sequence length="303" mass="33020">MHRRVQGSFQGRAGPRGIGRFAGLRVHHAARLPHVRIRARQPHGRQARGILGIHADFFMAVYGCRRTRARPSARGRDPAEIGRGQVTSVMRESGIRGVRRGRTTVATRPAKGTGGGPDLVERGFEAEAPNRPARGRRHLRAHGQRLIRPHGVRRQHARPQDRRPGVRHRHGHRGLPPRALEQVVSWAARMAARTVSRTVPAMARGAPASCTPPGSGNSACFPRPARSATRTATPWPRAPMARTGPSSSGGASPSGIRGTWNRRRSGGSRGGDSKRLHRSLGHRTPEQTETEYYANQAAQAVPL</sequence>
<gene>
    <name evidence="2" type="ORF">HMPREF3196_00019</name>
</gene>
<feature type="region of interest" description="Disordered" evidence="1">
    <location>
        <begin position="204"/>
        <end position="303"/>
    </location>
</feature>
<accession>A0A133KUX6</accession>
<dbReference type="EMBL" id="LRPO01000001">
    <property type="protein sequence ID" value="KWZ83130.1"/>
    <property type="molecule type" value="Genomic_DNA"/>
</dbReference>
<proteinExistence type="predicted"/>
<protein>
    <recommendedName>
        <fullName evidence="4">IS3 family transposase</fullName>
    </recommendedName>
</protein>
<feature type="region of interest" description="Disordered" evidence="1">
    <location>
        <begin position="71"/>
        <end position="122"/>
    </location>
</feature>
<dbReference type="PATRIC" id="fig|1681.53.peg.19"/>
<comment type="caution">
    <text evidence="2">The sequence shown here is derived from an EMBL/GenBank/DDBJ whole genome shotgun (WGS) entry which is preliminary data.</text>
</comment>
<reference evidence="2 3" key="1">
    <citation type="submission" date="2016-01" db="EMBL/GenBank/DDBJ databases">
        <authorList>
            <person name="Oliw E.H."/>
        </authorList>
    </citation>
    <scope>NUCLEOTIDE SEQUENCE [LARGE SCALE GENOMIC DNA]</scope>
    <source>
        <strain evidence="2 3">MJR8628B</strain>
    </source>
</reference>
<evidence type="ECO:0000256" key="1">
    <source>
        <dbReference type="SAM" id="MobiDB-lite"/>
    </source>
</evidence>
<evidence type="ECO:0000313" key="2">
    <source>
        <dbReference type="EMBL" id="KWZ83130.1"/>
    </source>
</evidence>
<feature type="region of interest" description="Disordered" evidence="1">
    <location>
        <begin position="151"/>
        <end position="174"/>
    </location>
</feature>
<evidence type="ECO:0000313" key="3">
    <source>
        <dbReference type="Proteomes" id="UP000070092"/>
    </source>
</evidence>
<feature type="compositionally biased region" description="Basic residues" evidence="1">
    <location>
        <begin position="165"/>
        <end position="174"/>
    </location>
</feature>